<evidence type="ECO:0000256" key="9">
    <source>
        <dbReference type="ARBA" id="ARBA00023002"/>
    </source>
</evidence>
<dbReference type="FunFam" id="3.90.700.10:FF:000002">
    <property type="entry name" value="L-aspartate oxidase"/>
    <property type="match status" value="1"/>
</dbReference>
<dbReference type="AlphaFoldDB" id="A0A1M6JNB0"/>
<comment type="catalytic activity">
    <reaction evidence="11">
        <text>L-aspartate + O2 = iminosuccinate + H2O2</text>
        <dbReference type="Rhea" id="RHEA:25876"/>
        <dbReference type="ChEBI" id="CHEBI:15379"/>
        <dbReference type="ChEBI" id="CHEBI:16240"/>
        <dbReference type="ChEBI" id="CHEBI:29991"/>
        <dbReference type="ChEBI" id="CHEBI:77875"/>
        <dbReference type="EC" id="1.4.3.16"/>
    </reaction>
    <physiologicalReaction direction="left-to-right" evidence="11">
        <dbReference type="Rhea" id="RHEA:25877"/>
    </physiologicalReaction>
</comment>
<dbReference type="PRINTS" id="PR00368">
    <property type="entry name" value="FADPNR"/>
</dbReference>
<reference evidence="13 14" key="1">
    <citation type="submission" date="2016-11" db="EMBL/GenBank/DDBJ databases">
        <authorList>
            <person name="Jaros S."/>
            <person name="Januszkiewicz K."/>
            <person name="Wedrychowicz H."/>
        </authorList>
    </citation>
    <scope>NUCLEOTIDE SEQUENCE [LARGE SCALE GENOMIC DNA]</scope>
    <source>
        <strain evidence="13 14">DSM 15480</strain>
    </source>
</reference>
<evidence type="ECO:0000313" key="13">
    <source>
        <dbReference type="EMBL" id="SHJ48186.1"/>
    </source>
</evidence>
<dbReference type="PANTHER" id="PTHR42716">
    <property type="entry name" value="L-ASPARTATE OXIDASE"/>
    <property type="match status" value="1"/>
</dbReference>
<evidence type="ECO:0000256" key="2">
    <source>
        <dbReference type="ARBA" id="ARBA00004950"/>
    </source>
</evidence>
<keyword evidence="9" id="KW-0560">Oxidoreductase</keyword>
<evidence type="ECO:0000256" key="7">
    <source>
        <dbReference type="ARBA" id="ARBA00022642"/>
    </source>
</evidence>
<evidence type="ECO:0000256" key="10">
    <source>
        <dbReference type="ARBA" id="ARBA00030386"/>
    </source>
</evidence>
<keyword evidence="8" id="KW-0274">FAD</keyword>
<dbReference type="RefSeq" id="WP_084533894.1">
    <property type="nucleotide sequence ID" value="NZ_FQZY01000009.1"/>
</dbReference>
<keyword evidence="7" id="KW-0662">Pyridine nucleotide biosynthesis</keyword>
<dbReference type="GO" id="GO:0033765">
    <property type="term" value="F:steroid dehydrogenase activity, acting on the CH-CH group of donors"/>
    <property type="evidence" value="ECO:0007669"/>
    <property type="project" value="UniProtKB-ARBA"/>
</dbReference>
<comment type="similarity">
    <text evidence="3">Belongs to the FAD-dependent oxidoreductase 2 family. NadB subfamily.</text>
</comment>
<dbReference type="PANTHER" id="PTHR42716:SF2">
    <property type="entry name" value="L-ASPARTATE OXIDASE, CHLOROPLASTIC"/>
    <property type="match status" value="1"/>
</dbReference>
<dbReference type="SUPFAM" id="SSF51905">
    <property type="entry name" value="FAD/NAD(P)-binding domain"/>
    <property type="match status" value="1"/>
</dbReference>
<dbReference type="EMBL" id="FQZY01000009">
    <property type="protein sequence ID" value="SHJ48186.1"/>
    <property type="molecule type" value="Genomic_DNA"/>
</dbReference>
<comment type="pathway">
    <text evidence="2">Cofactor biosynthesis; NAD(+) biosynthesis; iminoaspartate from L-aspartate (oxidase route): step 1/1.</text>
</comment>
<evidence type="ECO:0000256" key="4">
    <source>
        <dbReference type="ARBA" id="ARBA00012173"/>
    </source>
</evidence>
<comment type="cofactor">
    <cofactor evidence="1">
        <name>FAD</name>
        <dbReference type="ChEBI" id="CHEBI:57692"/>
    </cofactor>
</comment>
<evidence type="ECO:0000256" key="3">
    <source>
        <dbReference type="ARBA" id="ARBA00008562"/>
    </source>
</evidence>
<sequence>MRSENVTVDKKLNDSERTDILIVGSGCSGLYCALQLPRDKQILIITKSSVEDSDSFLAQGGMCMLRDESDYESYFEDTLRAGHYENDRRSVEIMIRSSQDVVKDLLEYGAEFQRDTDGSLAFTREGAHSEKRILFHADITGKEITSRLLAQVRQLANVRIMEHTAMLDIISDNTTCFGAVIAHPDGTVGRVLAKRTVLATGGIGGLYHHSTNFRHLTGDALAVALRHRVELENIDYIQIHPTTLYAEEDRSYLISESVRGEGAKLYDKNGNRFVDELLPRDLLTEAIYKQMEIDGTEFVWEDLRTIPKEELQTHFPNIVEHCRKMGYDVTRECIPVVPAQHYFMGGVKVDYDSKTSMEALYAVGETACNGVHGKNRLASNSLLESLVFAKRAAKHIADTWGMERESGMTQCAIQDNLQKNAQAETEQIQEHIMAAVNLKDYRDAQALESAYQEEVRAEIARIKQRKDIG</sequence>
<evidence type="ECO:0000259" key="12">
    <source>
        <dbReference type="Pfam" id="PF00890"/>
    </source>
</evidence>
<dbReference type="NCBIfam" id="NF004820">
    <property type="entry name" value="PRK06175.1"/>
    <property type="match status" value="1"/>
</dbReference>
<dbReference type="UniPathway" id="UPA00253">
    <property type="reaction ID" value="UER00326"/>
</dbReference>
<dbReference type="OrthoDB" id="9806724at2"/>
<evidence type="ECO:0000313" key="14">
    <source>
        <dbReference type="Proteomes" id="UP000184301"/>
    </source>
</evidence>
<name>A0A1M6JNB0_9FIRM</name>
<evidence type="ECO:0000256" key="6">
    <source>
        <dbReference type="ARBA" id="ARBA00022630"/>
    </source>
</evidence>
<evidence type="ECO:0000256" key="8">
    <source>
        <dbReference type="ARBA" id="ARBA00022827"/>
    </source>
</evidence>
<dbReference type="GO" id="GO:0034628">
    <property type="term" value="P:'de novo' NAD+ biosynthetic process from L-aspartate"/>
    <property type="evidence" value="ECO:0007669"/>
    <property type="project" value="TreeGrafter"/>
</dbReference>
<evidence type="ECO:0000256" key="1">
    <source>
        <dbReference type="ARBA" id="ARBA00001974"/>
    </source>
</evidence>
<dbReference type="InterPro" id="IPR003953">
    <property type="entry name" value="FAD-dep_OxRdtase_2_FAD-bd"/>
</dbReference>
<proteinExistence type="inferred from homology"/>
<evidence type="ECO:0000256" key="11">
    <source>
        <dbReference type="ARBA" id="ARBA00048305"/>
    </source>
</evidence>
<dbReference type="SUPFAM" id="SSF56425">
    <property type="entry name" value="Succinate dehydrogenase/fumarate reductase flavoprotein, catalytic domain"/>
    <property type="match status" value="1"/>
</dbReference>
<keyword evidence="6" id="KW-0285">Flavoprotein</keyword>
<dbReference type="Gene3D" id="3.50.50.60">
    <property type="entry name" value="FAD/NAD(P)-binding domain"/>
    <property type="match status" value="1"/>
</dbReference>
<dbReference type="GO" id="GO:0008734">
    <property type="term" value="F:L-aspartate oxidase activity"/>
    <property type="evidence" value="ECO:0007669"/>
    <property type="project" value="UniProtKB-EC"/>
</dbReference>
<evidence type="ECO:0000256" key="5">
    <source>
        <dbReference type="ARBA" id="ARBA00021901"/>
    </source>
</evidence>
<dbReference type="InterPro" id="IPR027477">
    <property type="entry name" value="Succ_DH/fumarate_Rdtase_cat_sf"/>
</dbReference>
<accession>A0A1M6JNB0</accession>
<keyword evidence="14" id="KW-1185">Reference proteome</keyword>
<dbReference type="EC" id="1.4.3.16" evidence="4"/>
<protein>
    <recommendedName>
        <fullName evidence="5">L-aspartate oxidase</fullName>
        <ecNumber evidence="4">1.4.3.16</ecNumber>
    </recommendedName>
    <alternativeName>
        <fullName evidence="10">Quinolinate synthase B</fullName>
    </alternativeName>
</protein>
<dbReference type="STRING" id="1121950.SAMN02745243_00708"/>
<feature type="domain" description="FAD-dependent oxidoreductase 2 FAD-binding" evidence="12">
    <location>
        <begin position="19"/>
        <end position="382"/>
    </location>
</feature>
<dbReference type="Gene3D" id="3.90.700.10">
    <property type="entry name" value="Succinate dehydrogenase/fumarate reductase flavoprotein, catalytic domain"/>
    <property type="match status" value="1"/>
</dbReference>
<dbReference type="InterPro" id="IPR036188">
    <property type="entry name" value="FAD/NAD-bd_sf"/>
</dbReference>
<dbReference type="Pfam" id="PF00890">
    <property type="entry name" value="FAD_binding_2"/>
    <property type="match status" value="1"/>
</dbReference>
<dbReference type="Proteomes" id="UP000184301">
    <property type="component" value="Unassembled WGS sequence"/>
</dbReference>
<organism evidence="13 14">
    <name type="scientific">Hespellia stercorisuis DSM 15480</name>
    <dbReference type="NCBI Taxonomy" id="1121950"/>
    <lineage>
        <taxon>Bacteria</taxon>
        <taxon>Bacillati</taxon>
        <taxon>Bacillota</taxon>
        <taxon>Clostridia</taxon>
        <taxon>Lachnospirales</taxon>
        <taxon>Lachnospiraceae</taxon>
        <taxon>Hespellia</taxon>
    </lineage>
</organism>
<dbReference type="InterPro" id="IPR005288">
    <property type="entry name" value="NadB"/>
</dbReference>
<gene>
    <name evidence="13" type="ORF">SAMN02745243_00708</name>
</gene>